<proteinExistence type="predicted"/>
<reference evidence="2 3" key="1">
    <citation type="submission" date="2017-03" db="EMBL/GenBank/DDBJ databases">
        <title>Lifting the veil on microbial sulfur biogeochemistry in mining wastewaters.</title>
        <authorList>
            <person name="Kantor R.S."/>
            <person name="Colenbrander Nelson T."/>
            <person name="Marshall S."/>
            <person name="Bennett D."/>
            <person name="Apte S."/>
            <person name="Camacho D."/>
            <person name="Thomas B.C."/>
            <person name="Warren L.A."/>
            <person name="Banfield J.F."/>
        </authorList>
    </citation>
    <scope>NUCLEOTIDE SEQUENCE [LARGE SCALE GENOMIC DNA]</scope>
    <source>
        <strain evidence="2">32-68-21</strain>
    </source>
</reference>
<name>A0A258HJ89_9CAUL</name>
<accession>A0A258HJ89</accession>
<dbReference type="AlphaFoldDB" id="A0A258HJ89"/>
<organism evidence="2 3">
    <name type="scientific">Brevundimonas subvibrioides</name>
    <dbReference type="NCBI Taxonomy" id="74313"/>
    <lineage>
        <taxon>Bacteria</taxon>
        <taxon>Pseudomonadati</taxon>
        <taxon>Pseudomonadota</taxon>
        <taxon>Alphaproteobacteria</taxon>
        <taxon>Caulobacterales</taxon>
        <taxon>Caulobacteraceae</taxon>
        <taxon>Brevundimonas</taxon>
    </lineage>
</organism>
<evidence type="ECO:0000313" key="3">
    <source>
        <dbReference type="Proteomes" id="UP000216147"/>
    </source>
</evidence>
<evidence type="ECO:0000313" key="2">
    <source>
        <dbReference type="EMBL" id="OYX56677.1"/>
    </source>
</evidence>
<dbReference type="Proteomes" id="UP000216147">
    <property type="component" value="Unassembled WGS sequence"/>
</dbReference>
<comment type="caution">
    <text evidence="2">The sequence shown here is derived from an EMBL/GenBank/DDBJ whole genome shotgun (WGS) entry which is preliminary data.</text>
</comment>
<gene>
    <name evidence="2" type="ORF">B7Y86_07815</name>
</gene>
<protein>
    <submittedName>
        <fullName evidence="2">Uncharacterized protein</fullName>
    </submittedName>
</protein>
<evidence type="ECO:0000256" key="1">
    <source>
        <dbReference type="SAM" id="MobiDB-lite"/>
    </source>
</evidence>
<sequence>MTQTLRRLLDLPGVADLEAKALMKPGYADPSRRDEFPEVDEVLAAVFGLTAEQAEDAARPDDWDGIERLSALDQADLFEAEGWDVRDAKRKPLRMLAVMAEPLALAMRGVAGGLAEAPFVPEPAEEKSDWGSGMAAEAARFRKR</sequence>
<feature type="region of interest" description="Disordered" evidence="1">
    <location>
        <begin position="122"/>
        <end position="144"/>
    </location>
</feature>
<dbReference type="EMBL" id="NCEQ01000007">
    <property type="protein sequence ID" value="OYX56677.1"/>
    <property type="molecule type" value="Genomic_DNA"/>
</dbReference>